<dbReference type="RefSeq" id="WP_316427254.1">
    <property type="nucleotide sequence ID" value="NZ_CP130144.1"/>
</dbReference>
<evidence type="ECO:0000256" key="6">
    <source>
        <dbReference type="PROSITE-ProRule" id="PRU00110"/>
    </source>
</evidence>
<dbReference type="SMART" id="SM00448">
    <property type="entry name" value="REC"/>
    <property type="match status" value="2"/>
</dbReference>
<accession>A0AA97AQM4</accession>
<dbReference type="GO" id="GO:0005829">
    <property type="term" value="C:cytosol"/>
    <property type="evidence" value="ECO:0007669"/>
    <property type="project" value="TreeGrafter"/>
</dbReference>
<dbReference type="PROSITE" id="PS51755">
    <property type="entry name" value="OMPR_PHOB"/>
    <property type="match status" value="1"/>
</dbReference>
<dbReference type="Gene3D" id="3.40.50.2300">
    <property type="match status" value="2"/>
</dbReference>
<dbReference type="Pfam" id="PF00072">
    <property type="entry name" value="Response_reg"/>
    <property type="match status" value="2"/>
</dbReference>
<dbReference type="SMART" id="SM00267">
    <property type="entry name" value="GGDEF"/>
    <property type="match status" value="1"/>
</dbReference>
<dbReference type="GO" id="GO:0000976">
    <property type="term" value="F:transcription cis-regulatory region binding"/>
    <property type="evidence" value="ECO:0007669"/>
    <property type="project" value="TreeGrafter"/>
</dbReference>
<dbReference type="InterPro" id="IPR001789">
    <property type="entry name" value="Sig_transdc_resp-reg_receiver"/>
</dbReference>
<evidence type="ECO:0000256" key="8">
    <source>
        <dbReference type="PROSITE-ProRule" id="PRU01091"/>
    </source>
</evidence>
<dbReference type="InterPro" id="IPR001867">
    <property type="entry name" value="OmpR/PhoB-type_DNA-bd"/>
</dbReference>
<evidence type="ECO:0000256" key="1">
    <source>
        <dbReference type="ARBA" id="ARBA00022553"/>
    </source>
</evidence>
<evidence type="ECO:0000256" key="2">
    <source>
        <dbReference type="ARBA" id="ARBA00023012"/>
    </source>
</evidence>
<dbReference type="PROSITE" id="PS50894">
    <property type="entry name" value="HPT"/>
    <property type="match status" value="1"/>
</dbReference>
<dbReference type="Pfam" id="PF00990">
    <property type="entry name" value="GGDEF"/>
    <property type="match status" value="1"/>
</dbReference>
<feature type="domain" description="OmpR/PhoB-type" evidence="11">
    <location>
        <begin position="137"/>
        <end position="235"/>
    </location>
</feature>
<dbReference type="Gene3D" id="3.30.70.270">
    <property type="match status" value="1"/>
</dbReference>
<keyword evidence="2" id="KW-0902">Two-component regulatory system</keyword>
<dbReference type="SMART" id="SM00862">
    <property type="entry name" value="Trans_reg_C"/>
    <property type="match status" value="1"/>
</dbReference>
<evidence type="ECO:0000313" key="12">
    <source>
        <dbReference type="EMBL" id="WNZ45789.1"/>
    </source>
</evidence>
<dbReference type="CDD" id="cd00156">
    <property type="entry name" value="REC"/>
    <property type="match status" value="1"/>
</dbReference>
<dbReference type="EMBL" id="CP130144">
    <property type="protein sequence ID" value="WNZ45789.1"/>
    <property type="molecule type" value="Genomic_DNA"/>
</dbReference>
<dbReference type="InterPro" id="IPR039420">
    <property type="entry name" value="WalR-like"/>
</dbReference>
<evidence type="ECO:0000256" key="5">
    <source>
        <dbReference type="ARBA" id="ARBA00023163"/>
    </source>
</evidence>
<dbReference type="Gene3D" id="1.20.120.160">
    <property type="entry name" value="HPT domain"/>
    <property type="match status" value="1"/>
</dbReference>
<dbReference type="InterPro" id="IPR000160">
    <property type="entry name" value="GGDEF_dom"/>
</dbReference>
<feature type="domain" description="Response regulatory" evidence="9">
    <location>
        <begin position="16"/>
        <end position="130"/>
    </location>
</feature>
<dbReference type="InterPro" id="IPR036388">
    <property type="entry name" value="WH-like_DNA-bd_sf"/>
</dbReference>
<evidence type="ECO:0000259" key="10">
    <source>
        <dbReference type="PROSITE" id="PS50894"/>
    </source>
</evidence>
<keyword evidence="5" id="KW-0804">Transcription</keyword>
<dbReference type="AlphaFoldDB" id="A0AA97AQM4"/>
<dbReference type="CDD" id="cd00088">
    <property type="entry name" value="HPT"/>
    <property type="match status" value="1"/>
</dbReference>
<feature type="modified residue" description="4-aspartylphosphate" evidence="7">
    <location>
        <position position="440"/>
    </location>
</feature>
<keyword evidence="1 7" id="KW-0597">Phosphoprotein</keyword>
<reference evidence="12" key="2">
    <citation type="submission" date="2023-07" db="EMBL/GenBank/DDBJ databases">
        <authorList>
            <person name="Bai X.-H."/>
            <person name="Wang H.-H."/>
            <person name="Wang J."/>
            <person name="Ma M.-Y."/>
            <person name="Hu H.-H."/>
            <person name="Song Z.-L."/>
            <person name="Ma H.-G."/>
            <person name="Fan Y."/>
            <person name="Du C.-Y."/>
            <person name="Xu J.-C."/>
        </authorList>
    </citation>
    <scope>NUCLEOTIDE SEQUENCE</scope>
    <source>
        <strain evidence="12">CZ1</strain>
    </source>
</reference>
<evidence type="ECO:0000259" key="9">
    <source>
        <dbReference type="PROSITE" id="PS50110"/>
    </source>
</evidence>
<feature type="domain" description="HPt" evidence="10">
    <location>
        <begin position="274"/>
        <end position="379"/>
    </location>
</feature>
<reference evidence="12" key="1">
    <citation type="journal article" date="2023" name="Plants (Basel)">
        <title>Genomic Analysis of Leptolyngbya boryana CZ1 Reveals Efficient Carbon Fixation Modules.</title>
        <authorList>
            <person name="Bai X."/>
            <person name="Wang H."/>
            <person name="Cheng W."/>
            <person name="Wang J."/>
            <person name="Ma M."/>
            <person name="Hu H."/>
            <person name="Song Z."/>
            <person name="Ma H."/>
            <person name="Fan Y."/>
            <person name="Du C."/>
            <person name="Xu J."/>
        </authorList>
    </citation>
    <scope>NUCLEOTIDE SEQUENCE</scope>
    <source>
        <strain evidence="12">CZ1</strain>
    </source>
</reference>
<feature type="domain" description="Response regulatory" evidence="9">
    <location>
        <begin position="391"/>
        <end position="507"/>
    </location>
</feature>
<evidence type="ECO:0000259" key="11">
    <source>
        <dbReference type="PROSITE" id="PS51755"/>
    </source>
</evidence>
<dbReference type="FunFam" id="3.40.50.2300:FF:000002">
    <property type="entry name" value="DNA-binding response regulator PhoP"/>
    <property type="match status" value="1"/>
</dbReference>
<keyword evidence="4 8" id="KW-0238">DNA-binding</keyword>
<dbReference type="CDD" id="cd00383">
    <property type="entry name" value="trans_reg_C"/>
    <property type="match status" value="1"/>
</dbReference>
<dbReference type="InterPro" id="IPR011006">
    <property type="entry name" value="CheY-like_superfamily"/>
</dbReference>
<dbReference type="GO" id="GO:0006355">
    <property type="term" value="P:regulation of DNA-templated transcription"/>
    <property type="evidence" value="ECO:0007669"/>
    <property type="project" value="InterPro"/>
</dbReference>
<feature type="modified residue" description="4-aspartylphosphate" evidence="7">
    <location>
        <position position="65"/>
    </location>
</feature>
<dbReference type="InterPro" id="IPR029787">
    <property type="entry name" value="Nucleotide_cyclase"/>
</dbReference>
<dbReference type="PANTHER" id="PTHR48111:SF15">
    <property type="entry name" value="OMPR SUBFAMILY"/>
    <property type="match status" value="1"/>
</dbReference>
<dbReference type="InterPro" id="IPR016032">
    <property type="entry name" value="Sig_transdc_resp-reg_C-effctor"/>
</dbReference>
<dbReference type="Pfam" id="PF00486">
    <property type="entry name" value="Trans_reg_C"/>
    <property type="match status" value="1"/>
</dbReference>
<evidence type="ECO:0000256" key="4">
    <source>
        <dbReference type="ARBA" id="ARBA00023125"/>
    </source>
</evidence>
<evidence type="ECO:0000256" key="3">
    <source>
        <dbReference type="ARBA" id="ARBA00023015"/>
    </source>
</evidence>
<feature type="modified residue" description="Phosphohistidine" evidence="6">
    <location>
        <position position="314"/>
    </location>
</feature>
<dbReference type="InterPro" id="IPR036641">
    <property type="entry name" value="HPT_dom_sf"/>
</dbReference>
<dbReference type="SUPFAM" id="SSF47226">
    <property type="entry name" value="Histidine-containing phosphotransfer domain, HPT domain"/>
    <property type="match status" value="1"/>
</dbReference>
<dbReference type="PANTHER" id="PTHR48111">
    <property type="entry name" value="REGULATOR OF RPOS"/>
    <property type="match status" value="1"/>
</dbReference>
<dbReference type="SUPFAM" id="SSF46894">
    <property type="entry name" value="C-terminal effector domain of the bipartite response regulators"/>
    <property type="match status" value="1"/>
</dbReference>
<dbReference type="SUPFAM" id="SSF52172">
    <property type="entry name" value="CheY-like"/>
    <property type="match status" value="2"/>
</dbReference>
<gene>
    <name evidence="12" type="ORF">Q2T42_28775</name>
</gene>
<dbReference type="GO" id="GO:0032993">
    <property type="term" value="C:protein-DNA complex"/>
    <property type="evidence" value="ECO:0007669"/>
    <property type="project" value="TreeGrafter"/>
</dbReference>
<dbReference type="Gene3D" id="1.10.10.10">
    <property type="entry name" value="Winged helix-like DNA-binding domain superfamily/Winged helix DNA-binding domain"/>
    <property type="match status" value="1"/>
</dbReference>
<proteinExistence type="predicted"/>
<dbReference type="InterPro" id="IPR008207">
    <property type="entry name" value="Sig_transdc_His_kin_Hpt_dom"/>
</dbReference>
<dbReference type="Pfam" id="PF01627">
    <property type="entry name" value="Hpt"/>
    <property type="match status" value="1"/>
</dbReference>
<dbReference type="PROSITE" id="PS50110">
    <property type="entry name" value="RESPONSE_REGULATORY"/>
    <property type="match status" value="2"/>
</dbReference>
<evidence type="ECO:0000256" key="7">
    <source>
        <dbReference type="PROSITE-ProRule" id="PRU00169"/>
    </source>
</evidence>
<dbReference type="SUPFAM" id="SSF55073">
    <property type="entry name" value="Nucleotide cyclase"/>
    <property type="match status" value="1"/>
</dbReference>
<dbReference type="InterPro" id="IPR043128">
    <property type="entry name" value="Rev_trsase/Diguanyl_cyclase"/>
</dbReference>
<dbReference type="GO" id="GO:0000156">
    <property type="term" value="F:phosphorelay response regulator activity"/>
    <property type="evidence" value="ECO:0007669"/>
    <property type="project" value="TreeGrafter"/>
</dbReference>
<dbReference type="Gene3D" id="6.10.250.690">
    <property type="match status" value="1"/>
</dbReference>
<organism evidence="12">
    <name type="scientific">Leptolyngbya boryana CZ1</name>
    <dbReference type="NCBI Taxonomy" id="3060204"/>
    <lineage>
        <taxon>Bacteria</taxon>
        <taxon>Bacillati</taxon>
        <taxon>Cyanobacteriota</taxon>
        <taxon>Cyanophyceae</taxon>
        <taxon>Leptolyngbyales</taxon>
        <taxon>Leptolyngbyaceae</taxon>
        <taxon>Leptolyngbya group</taxon>
        <taxon>Leptolyngbya</taxon>
    </lineage>
</organism>
<feature type="DNA-binding region" description="OmpR/PhoB-type" evidence="8">
    <location>
        <begin position="137"/>
        <end position="235"/>
    </location>
</feature>
<protein>
    <submittedName>
        <fullName evidence="12">Response regulator</fullName>
    </submittedName>
</protein>
<keyword evidence="3" id="KW-0805">Transcription regulation</keyword>
<sequence length="646" mass="72169">MNPYNAISVGCWDWMRILIVEDDEAIANLVAQSLKAHHYAVDIADDGSIGWECAESTTYDLILLDVDLPKLDGISLCQQLRDRRCETPILLMTAKNATEHRIRGLDAGADDYLVKPIDLGELQARVRALLRRGVVGASLLEVGDLRLDPQSCQVTYAKELLSLTPKEYSLLELFLRHPARVFSCGDIIEHLWTFDDPPQEDSVKSHIKGLRQKLKAVGAINWIENVYGLGYRLNQTIGKEEKKTTIDDAKTIASPVSEPEVPDSEPYNQAVEQLWNQYRGLMEERLTVLQQAVQALRTETLTEDMQQAAERAAHKLAGVLGMFDRPEGTQIARQLEEFFSGQLNSQQHPALQLLVQQLSQVLEIEQSSIEQIEVQIEVQPITTPASIRSWNILAVDDDPIILAALKQQLEPWGMRVTAIENPLQFWTILPSVNPDLMILDVEMPQLNGVALCQAIRANPTWQSLPIVFLTAHQDPATVQQIFAAGADDYVVKPVVGHELISRITQRLERIRLLQTLSTKDSITGLSNQYHSSQAIATLITQTQSGYFAIAYLPTLRQINIQQGHAAGNQTLKQLSQHLEMTFNNTAILGYWGNGEFAIALSHTSKEALQKQLSAIPMRYEFAIVQYPVDGFTVQALYQAASLCLEG</sequence>
<name>A0AA97AQM4_LEPBY</name>